<dbReference type="InterPro" id="IPR027417">
    <property type="entry name" value="P-loop_NTPase"/>
</dbReference>
<evidence type="ECO:0000313" key="8">
    <source>
        <dbReference type="EMBL" id="CDQ38565.1"/>
    </source>
</evidence>
<dbReference type="SUPFAM" id="SSF52540">
    <property type="entry name" value="P-loop containing nucleoside triphosphate hydrolases"/>
    <property type="match status" value="1"/>
</dbReference>
<proteinExistence type="predicted"/>
<dbReference type="CDD" id="cd00130">
    <property type="entry name" value="PAS"/>
    <property type="match status" value="2"/>
</dbReference>
<keyword evidence="1" id="KW-0547">Nucleotide-binding</keyword>
<dbReference type="InterPro" id="IPR000014">
    <property type="entry name" value="PAS"/>
</dbReference>
<dbReference type="SMART" id="SM00382">
    <property type="entry name" value="AAA"/>
    <property type="match status" value="1"/>
</dbReference>
<dbReference type="eggNOG" id="COG3829">
    <property type="taxonomic scope" value="Bacteria"/>
</dbReference>
<dbReference type="Gene3D" id="3.40.50.300">
    <property type="entry name" value="P-loop containing nucleotide triphosphate hydrolases"/>
    <property type="match status" value="1"/>
</dbReference>
<feature type="domain" description="PAC" evidence="7">
    <location>
        <begin position="315"/>
        <end position="367"/>
    </location>
</feature>
<dbReference type="PROSITE" id="PS00675">
    <property type="entry name" value="SIGMA54_INTERACT_1"/>
    <property type="match status" value="1"/>
</dbReference>
<dbReference type="InterPro" id="IPR003593">
    <property type="entry name" value="AAA+_ATPase"/>
</dbReference>
<dbReference type="InterPro" id="IPR002078">
    <property type="entry name" value="Sigma_54_int"/>
</dbReference>
<dbReference type="InterPro" id="IPR035965">
    <property type="entry name" value="PAS-like_dom_sf"/>
</dbReference>
<feature type="coiled-coil region" evidence="5">
    <location>
        <begin position="358"/>
        <end position="388"/>
    </location>
</feature>
<evidence type="ECO:0000256" key="5">
    <source>
        <dbReference type="SAM" id="Coils"/>
    </source>
</evidence>
<evidence type="ECO:0000256" key="3">
    <source>
        <dbReference type="ARBA" id="ARBA00023015"/>
    </source>
</evidence>
<dbReference type="SMART" id="SM00091">
    <property type="entry name" value="PAS"/>
    <property type="match status" value="2"/>
</dbReference>
<dbReference type="InterPro" id="IPR025944">
    <property type="entry name" value="Sigma_54_int_dom_CS"/>
</dbReference>
<keyword evidence="5" id="KW-0175">Coiled coil</keyword>
<evidence type="ECO:0000256" key="2">
    <source>
        <dbReference type="ARBA" id="ARBA00022840"/>
    </source>
</evidence>
<dbReference type="GO" id="GO:0006355">
    <property type="term" value="P:regulation of DNA-templated transcription"/>
    <property type="evidence" value="ECO:0007669"/>
    <property type="project" value="InterPro"/>
</dbReference>
<dbReference type="OrthoDB" id="9771372at2"/>
<dbReference type="Proteomes" id="UP000028875">
    <property type="component" value="Unassembled WGS sequence"/>
</dbReference>
<evidence type="ECO:0000313" key="9">
    <source>
        <dbReference type="Proteomes" id="UP000028875"/>
    </source>
</evidence>
<dbReference type="InterPro" id="IPR025662">
    <property type="entry name" value="Sigma_54_int_dom_ATP-bd_1"/>
</dbReference>
<reference evidence="8 9" key="1">
    <citation type="submission" date="2014-03" db="EMBL/GenBank/DDBJ databases">
        <authorList>
            <person name="Urmite Genomes U."/>
        </authorList>
    </citation>
    <scope>NUCLEOTIDE SEQUENCE [LARGE SCALE GENOMIC DNA]</scope>
    <source>
        <strain evidence="8 9">Vm-5</strain>
    </source>
</reference>
<dbReference type="Gene3D" id="1.10.8.60">
    <property type="match status" value="1"/>
</dbReference>
<dbReference type="Pfam" id="PF25601">
    <property type="entry name" value="AAA_lid_14"/>
    <property type="match status" value="1"/>
</dbReference>
<dbReference type="Pfam" id="PF13426">
    <property type="entry name" value="PAS_9"/>
    <property type="match status" value="1"/>
</dbReference>
<dbReference type="PROSITE" id="PS50113">
    <property type="entry name" value="PAC"/>
    <property type="match status" value="1"/>
</dbReference>
<protein>
    <submittedName>
        <fullName evidence="8">Acetoin dehydrogenase operon transcriptional activator AcoR</fullName>
    </submittedName>
</protein>
<dbReference type="InterPro" id="IPR058031">
    <property type="entry name" value="AAA_lid_NorR"/>
</dbReference>
<dbReference type="GO" id="GO:0005524">
    <property type="term" value="F:ATP binding"/>
    <property type="evidence" value="ECO:0007669"/>
    <property type="project" value="UniProtKB-KW"/>
</dbReference>
<accession>A0A024Q8P4</accession>
<dbReference type="Pfam" id="PF00989">
    <property type="entry name" value="PAS"/>
    <property type="match status" value="1"/>
</dbReference>
<evidence type="ECO:0000259" key="6">
    <source>
        <dbReference type="PROSITE" id="PS50045"/>
    </source>
</evidence>
<evidence type="ECO:0000256" key="4">
    <source>
        <dbReference type="ARBA" id="ARBA00023163"/>
    </source>
</evidence>
<name>A0A024Q8P4_9BACI</name>
<dbReference type="PROSITE" id="PS00688">
    <property type="entry name" value="SIGMA54_INTERACT_3"/>
    <property type="match status" value="1"/>
</dbReference>
<keyword evidence="9" id="KW-1185">Reference proteome</keyword>
<comment type="caution">
    <text evidence="8">The sequence shown here is derived from an EMBL/GenBank/DDBJ whole genome shotgun (WGS) entry which is preliminary data.</text>
</comment>
<dbReference type="PROSITE" id="PS50045">
    <property type="entry name" value="SIGMA54_INTERACT_4"/>
    <property type="match status" value="1"/>
</dbReference>
<dbReference type="EMBL" id="CCDP010000001">
    <property type="protein sequence ID" value="CDQ38565.1"/>
    <property type="molecule type" value="Genomic_DNA"/>
</dbReference>
<keyword evidence="4" id="KW-0804">Transcription</keyword>
<evidence type="ECO:0000259" key="7">
    <source>
        <dbReference type="PROSITE" id="PS50113"/>
    </source>
</evidence>
<feature type="domain" description="Sigma-54 factor interaction" evidence="6">
    <location>
        <begin position="392"/>
        <end position="621"/>
    </location>
</feature>
<dbReference type="SUPFAM" id="SSF55785">
    <property type="entry name" value="PYP-like sensor domain (PAS domain)"/>
    <property type="match status" value="2"/>
</dbReference>
<dbReference type="CDD" id="cd00009">
    <property type="entry name" value="AAA"/>
    <property type="match status" value="1"/>
</dbReference>
<dbReference type="Gene3D" id="3.30.450.20">
    <property type="entry name" value="PAS domain"/>
    <property type="match status" value="2"/>
</dbReference>
<dbReference type="RefSeq" id="WP_038242548.1">
    <property type="nucleotide sequence ID" value="NZ_BNER01000001.1"/>
</dbReference>
<dbReference type="PANTHER" id="PTHR32071">
    <property type="entry name" value="TRANSCRIPTIONAL REGULATORY PROTEIN"/>
    <property type="match status" value="1"/>
</dbReference>
<sequence length="705" mass="80214">MTVVIKNKLHPLFTISIAPEEESWQSRLKNNPNAFLFLKANNQINAYIHLRDTNWEQMEDITIDNLYESAHSLENVGVIHQDQSEIPSTFIFQLLGEPIALVKGENDEYIGYIRREDLLVELLRIEDDNTNLLKFMLSSIPMGIFITDNEGKIVNSNEAGLRMIKSSLKKLEGTAASQWFNGDNLKKVFRTKKKILNQIQIEDEAGVLVDYIPISDSKDNLDGIMIVVQDLPKVEEMAMEIAYVKNLNADLNAILSSMYDEILVVNDKGDILRFNDNFISGLWNEEFKNLVGQNLFELEDQGYFNPTILRLVLDKHEKVSIVQETEQGKNILAVGNPVFDEAGHIHRIVIALRDITETTKLKTELNETKELTKRYEKELQNLRNLENANNKVIYCSTAMDNVMTKVKKLGEFHSTVLILGESGVGKEVIAQSIHKNGLRQNKPFLSVNCGAIPENLLESELFGYIKGAFTGAINQGKIGYFQQADQGILVLDEIGEISQQLQVKLLRVLQEGEIFPVGSSKPIPIDVQIIASTNKDLEKMVREGTFREDLYYRINVIPIVVPPLRDRTEDIPLLAYHFLQQLNLKYGKEYYFSQEALNLLEVYSWPGNIRELQNIIERLVVTAEEQVISADSVRPLLRLGESGKHKPIITDIIPFNEAQESTEEQLILLAMKKYKTTTEAARALKISQSAVSRKYKKILTKQTQY</sequence>
<dbReference type="InterPro" id="IPR000700">
    <property type="entry name" value="PAS-assoc_C"/>
</dbReference>
<reference evidence="9" key="2">
    <citation type="submission" date="2014-05" db="EMBL/GenBank/DDBJ databases">
        <title>Draft genome sequence of Virgibacillus massiliensis Vm-5.</title>
        <authorList>
            <person name="Khelaifia S."/>
            <person name="Croce O."/>
            <person name="Lagier J.C."/>
            <person name="Raoult D."/>
        </authorList>
    </citation>
    <scope>NUCLEOTIDE SEQUENCE [LARGE SCALE GENOMIC DNA]</scope>
    <source>
        <strain evidence="9">Vm-5</strain>
    </source>
</reference>
<dbReference type="AlphaFoldDB" id="A0A024Q8P4"/>
<dbReference type="InterPro" id="IPR013767">
    <property type="entry name" value="PAS_fold"/>
</dbReference>
<gene>
    <name evidence="8" type="primary">acoR</name>
    <name evidence="8" type="ORF">BN990_00836</name>
</gene>
<dbReference type="STRING" id="1462526.BN990_00836"/>
<organism evidence="8 9">
    <name type="scientific">Virgibacillus massiliensis</name>
    <dbReference type="NCBI Taxonomy" id="1462526"/>
    <lineage>
        <taxon>Bacteria</taxon>
        <taxon>Bacillati</taxon>
        <taxon>Bacillota</taxon>
        <taxon>Bacilli</taxon>
        <taxon>Bacillales</taxon>
        <taxon>Bacillaceae</taxon>
        <taxon>Virgibacillus</taxon>
    </lineage>
</organism>
<dbReference type="Gene3D" id="1.10.10.60">
    <property type="entry name" value="Homeodomain-like"/>
    <property type="match status" value="1"/>
</dbReference>
<dbReference type="FunFam" id="3.40.50.300:FF:000006">
    <property type="entry name" value="DNA-binding transcriptional regulator NtrC"/>
    <property type="match status" value="1"/>
</dbReference>
<dbReference type="Pfam" id="PF00158">
    <property type="entry name" value="Sigma54_activat"/>
    <property type="match status" value="1"/>
</dbReference>
<keyword evidence="3" id="KW-0805">Transcription regulation</keyword>
<keyword evidence="2" id="KW-0067">ATP-binding</keyword>
<evidence type="ECO:0000256" key="1">
    <source>
        <dbReference type="ARBA" id="ARBA00022741"/>
    </source>
</evidence>